<keyword evidence="2" id="KW-1185">Reference proteome</keyword>
<keyword evidence="1" id="KW-0418">Kinase</keyword>
<dbReference type="Proteomes" id="UP000814033">
    <property type="component" value="Unassembled WGS sequence"/>
</dbReference>
<accession>A0ACB8RL38</accession>
<organism evidence="1 2">
    <name type="scientific">Auriscalpium vulgare</name>
    <dbReference type="NCBI Taxonomy" id="40419"/>
    <lineage>
        <taxon>Eukaryota</taxon>
        <taxon>Fungi</taxon>
        <taxon>Dikarya</taxon>
        <taxon>Basidiomycota</taxon>
        <taxon>Agaricomycotina</taxon>
        <taxon>Agaricomycetes</taxon>
        <taxon>Russulales</taxon>
        <taxon>Auriscalpiaceae</taxon>
        <taxon>Auriscalpium</taxon>
    </lineage>
</organism>
<comment type="caution">
    <text evidence="1">The sequence shown here is derived from an EMBL/GenBank/DDBJ whole genome shotgun (WGS) entry which is preliminary data.</text>
</comment>
<name>A0ACB8RL38_9AGAM</name>
<keyword evidence="1" id="KW-0808">Transferase</keyword>
<evidence type="ECO:0000313" key="2">
    <source>
        <dbReference type="Proteomes" id="UP000814033"/>
    </source>
</evidence>
<proteinExistence type="predicted"/>
<reference evidence="1" key="1">
    <citation type="submission" date="2021-02" db="EMBL/GenBank/DDBJ databases">
        <authorList>
            <consortium name="DOE Joint Genome Institute"/>
            <person name="Ahrendt S."/>
            <person name="Looney B.P."/>
            <person name="Miyauchi S."/>
            <person name="Morin E."/>
            <person name="Drula E."/>
            <person name="Courty P.E."/>
            <person name="Chicoki N."/>
            <person name="Fauchery L."/>
            <person name="Kohler A."/>
            <person name="Kuo A."/>
            <person name="Labutti K."/>
            <person name="Pangilinan J."/>
            <person name="Lipzen A."/>
            <person name="Riley R."/>
            <person name="Andreopoulos W."/>
            <person name="He G."/>
            <person name="Johnson J."/>
            <person name="Barry K.W."/>
            <person name="Grigoriev I.V."/>
            <person name="Nagy L."/>
            <person name="Hibbett D."/>
            <person name="Henrissat B."/>
            <person name="Matheny P.B."/>
            <person name="Labbe J."/>
            <person name="Martin F."/>
        </authorList>
    </citation>
    <scope>NUCLEOTIDE SEQUENCE</scope>
    <source>
        <strain evidence="1">FP105234-sp</strain>
    </source>
</reference>
<evidence type="ECO:0000313" key="1">
    <source>
        <dbReference type="EMBL" id="KAI0044848.1"/>
    </source>
</evidence>
<protein>
    <submittedName>
        <fullName evidence="1">Casein kinase I</fullName>
    </submittedName>
</protein>
<reference evidence="1" key="2">
    <citation type="journal article" date="2022" name="New Phytol.">
        <title>Evolutionary transition to the ectomycorrhizal habit in the genomes of a hyperdiverse lineage of mushroom-forming fungi.</title>
        <authorList>
            <person name="Looney B."/>
            <person name="Miyauchi S."/>
            <person name="Morin E."/>
            <person name="Drula E."/>
            <person name="Courty P.E."/>
            <person name="Kohler A."/>
            <person name="Kuo A."/>
            <person name="LaButti K."/>
            <person name="Pangilinan J."/>
            <person name="Lipzen A."/>
            <person name="Riley R."/>
            <person name="Andreopoulos W."/>
            <person name="He G."/>
            <person name="Johnson J."/>
            <person name="Nolan M."/>
            <person name="Tritt A."/>
            <person name="Barry K.W."/>
            <person name="Grigoriev I.V."/>
            <person name="Nagy L.G."/>
            <person name="Hibbett D."/>
            <person name="Henrissat B."/>
            <person name="Matheny P.B."/>
            <person name="Labbe J."/>
            <person name="Martin F.M."/>
        </authorList>
    </citation>
    <scope>NUCLEOTIDE SEQUENCE</scope>
    <source>
        <strain evidence="1">FP105234-sp</strain>
    </source>
</reference>
<dbReference type="EMBL" id="MU275969">
    <property type="protein sequence ID" value="KAI0044848.1"/>
    <property type="molecule type" value="Genomic_DNA"/>
</dbReference>
<gene>
    <name evidence="1" type="ORF">FA95DRAFT_1496436</name>
</gene>
<sequence length="303" mass="33756">MSNTVVRIGGRYRLKQKIGSGSFGHRYFHHARRCGQAGAVRSTYRTSSSLEHEVMVYKDLANVLGLPRVHMFTAESGNDALVMDLFGPSLEAIIASRQAGFNLSTASVLCQQMLMLLERIHNRGYIHRDIKPSNFLLGLGQQARHVFMIDLGLASRCRNPASNIHIPYHRGQELVGSARWASANAHAGIQQSRRDDLGSLAYILVYFIRGSLPWQTLTDDDSIFAKTKSCTPATLCHDLPAEVSAFVAYVQTLAFEAEPDYAYLRSLLQAVRVRERDRIAFSREIRQNGLAPTSDDTAMDNGE</sequence>